<evidence type="ECO:0000313" key="3">
    <source>
        <dbReference type="Proteomes" id="UP000256964"/>
    </source>
</evidence>
<protein>
    <recommendedName>
        <fullName evidence="4">WD40 repeat-like protein</fullName>
    </recommendedName>
</protein>
<reference evidence="2 3" key="1">
    <citation type="journal article" date="2018" name="Biotechnol. Biofuels">
        <title>Integrative visual omics of the white-rot fungus Polyporus brumalis exposes the biotechnological potential of its oxidative enzymes for delignifying raw plant biomass.</title>
        <authorList>
            <person name="Miyauchi S."/>
            <person name="Rancon A."/>
            <person name="Drula E."/>
            <person name="Hage H."/>
            <person name="Chaduli D."/>
            <person name="Favel A."/>
            <person name="Grisel S."/>
            <person name="Henrissat B."/>
            <person name="Herpoel-Gimbert I."/>
            <person name="Ruiz-Duenas F.J."/>
            <person name="Chevret D."/>
            <person name="Hainaut M."/>
            <person name="Lin J."/>
            <person name="Wang M."/>
            <person name="Pangilinan J."/>
            <person name="Lipzen A."/>
            <person name="Lesage-Meessen L."/>
            <person name="Navarro D."/>
            <person name="Riley R."/>
            <person name="Grigoriev I.V."/>
            <person name="Zhou S."/>
            <person name="Raouche S."/>
            <person name="Rosso M.N."/>
        </authorList>
    </citation>
    <scope>NUCLEOTIDE SEQUENCE [LARGE SCALE GENOMIC DNA]</scope>
    <source>
        <strain evidence="2 3">BRFM 1820</strain>
    </source>
</reference>
<dbReference type="SUPFAM" id="SSF50978">
    <property type="entry name" value="WD40 repeat-like"/>
    <property type="match status" value="1"/>
</dbReference>
<evidence type="ECO:0000313" key="2">
    <source>
        <dbReference type="EMBL" id="RDX40894.1"/>
    </source>
</evidence>
<sequence>MSWQFNVTMVYLVRDGHEGTDSVLQVAHPALKHVTADMHWGSGRTENFLFASSACLADGSGIHRAFDILNNRAVMSFNASKEACSSLTVDPFGDSLYIATEGPDSRYTLRRYDVRYPSRRCRTEEECIDLEPFSSKPVHSWTDIHCLSVSSDGIYIAAGRTDNWVDIYDARMLHRGALYKCAHEPGGVDTGSYGVVKVQWVDSVPYGTGFLSGGNDGCVRLWDMKRAGDDPRNGEVIVRCDYDIATFTLGNMYWGEAAIVVGERSGKVTMFGYEETDGSAYGSA</sequence>
<dbReference type="OrthoDB" id="10248252at2759"/>
<proteinExistence type="predicted"/>
<dbReference type="InterPro" id="IPR015943">
    <property type="entry name" value="WD40/YVTN_repeat-like_dom_sf"/>
</dbReference>
<dbReference type="PROSITE" id="PS50082">
    <property type="entry name" value="WD_REPEATS_2"/>
    <property type="match status" value="1"/>
</dbReference>
<dbReference type="Gene3D" id="2.130.10.10">
    <property type="entry name" value="YVTN repeat-like/Quinoprotein amine dehydrogenase"/>
    <property type="match status" value="1"/>
</dbReference>
<evidence type="ECO:0000256" key="1">
    <source>
        <dbReference type="PROSITE-ProRule" id="PRU00221"/>
    </source>
</evidence>
<dbReference type="InterPro" id="IPR036322">
    <property type="entry name" value="WD40_repeat_dom_sf"/>
</dbReference>
<accession>A0A371CKS8</accession>
<gene>
    <name evidence="2" type="ORF">OH76DRAFT_281978</name>
</gene>
<organism evidence="2 3">
    <name type="scientific">Lentinus brumalis</name>
    <dbReference type="NCBI Taxonomy" id="2498619"/>
    <lineage>
        <taxon>Eukaryota</taxon>
        <taxon>Fungi</taxon>
        <taxon>Dikarya</taxon>
        <taxon>Basidiomycota</taxon>
        <taxon>Agaricomycotina</taxon>
        <taxon>Agaricomycetes</taxon>
        <taxon>Polyporales</taxon>
        <taxon>Polyporaceae</taxon>
        <taxon>Lentinus</taxon>
    </lineage>
</organism>
<dbReference type="SMART" id="SM00320">
    <property type="entry name" value="WD40"/>
    <property type="match status" value="3"/>
</dbReference>
<dbReference type="EMBL" id="KZ857532">
    <property type="protein sequence ID" value="RDX40894.1"/>
    <property type="molecule type" value="Genomic_DNA"/>
</dbReference>
<dbReference type="AlphaFoldDB" id="A0A371CKS8"/>
<name>A0A371CKS8_9APHY</name>
<evidence type="ECO:0008006" key="4">
    <source>
        <dbReference type="Google" id="ProtNLM"/>
    </source>
</evidence>
<dbReference type="InterPro" id="IPR001680">
    <property type="entry name" value="WD40_rpt"/>
</dbReference>
<keyword evidence="1" id="KW-0853">WD repeat</keyword>
<dbReference type="Proteomes" id="UP000256964">
    <property type="component" value="Unassembled WGS sequence"/>
</dbReference>
<feature type="repeat" description="WD" evidence="1">
    <location>
        <begin position="210"/>
        <end position="225"/>
    </location>
</feature>
<dbReference type="STRING" id="139420.A0A371CKS8"/>
<keyword evidence="3" id="KW-1185">Reference proteome</keyword>